<dbReference type="EMBL" id="FORA01000003">
    <property type="protein sequence ID" value="SFJ38829.1"/>
    <property type="molecule type" value="Genomic_DNA"/>
</dbReference>
<dbReference type="Proteomes" id="UP000199110">
    <property type="component" value="Unassembled WGS sequence"/>
</dbReference>
<dbReference type="CDD" id="cd02970">
    <property type="entry name" value="PRX_like2"/>
    <property type="match status" value="1"/>
</dbReference>
<dbReference type="InterPro" id="IPR036249">
    <property type="entry name" value="Thioredoxin-like_sf"/>
</dbReference>
<proteinExistence type="predicted"/>
<dbReference type="Gene3D" id="3.40.30.10">
    <property type="entry name" value="Glutaredoxin"/>
    <property type="match status" value="1"/>
</dbReference>
<keyword evidence="3" id="KW-1185">Reference proteome</keyword>
<evidence type="ECO:0000259" key="1">
    <source>
        <dbReference type="PROSITE" id="PS51352"/>
    </source>
</evidence>
<accession>A0A1I3QZF8</accession>
<dbReference type="STRING" id="390807.SAMN04488095_2712"/>
<dbReference type="RefSeq" id="WP_092781655.1">
    <property type="nucleotide sequence ID" value="NZ_FORA01000003.1"/>
</dbReference>
<feature type="domain" description="Thioredoxin" evidence="1">
    <location>
        <begin position="2"/>
        <end position="162"/>
    </location>
</feature>
<dbReference type="InterPro" id="IPR013740">
    <property type="entry name" value="Redoxin"/>
</dbReference>
<name>A0A1I3QZF8_9RHOB</name>
<organism evidence="2 3">
    <name type="scientific">Jannaschia pohangensis</name>
    <dbReference type="NCBI Taxonomy" id="390807"/>
    <lineage>
        <taxon>Bacteria</taxon>
        <taxon>Pseudomonadati</taxon>
        <taxon>Pseudomonadota</taxon>
        <taxon>Alphaproteobacteria</taxon>
        <taxon>Rhodobacterales</taxon>
        <taxon>Roseobacteraceae</taxon>
        <taxon>Jannaschia</taxon>
    </lineage>
</organism>
<evidence type="ECO:0000313" key="2">
    <source>
        <dbReference type="EMBL" id="SFJ38829.1"/>
    </source>
</evidence>
<protein>
    <submittedName>
        <fullName evidence="2">Peroxiredoxin</fullName>
    </submittedName>
</protein>
<dbReference type="SUPFAM" id="SSF52833">
    <property type="entry name" value="Thioredoxin-like"/>
    <property type="match status" value="1"/>
</dbReference>
<dbReference type="GO" id="GO:0016491">
    <property type="term" value="F:oxidoreductase activity"/>
    <property type="evidence" value="ECO:0007669"/>
    <property type="project" value="InterPro"/>
</dbReference>
<dbReference type="OrthoDB" id="9809746at2"/>
<evidence type="ECO:0000313" key="3">
    <source>
        <dbReference type="Proteomes" id="UP000199110"/>
    </source>
</evidence>
<reference evidence="2 3" key="1">
    <citation type="submission" date="2016-10" db="EMBL/GenBank/DDBJ databases">
        <authorList>
            <person name="de Groot N.N."/>
        </authorList>
    </citation>
    <scope>NUCLEOTIDE SEQUENCE [LARGE SCALE GENOMIC DNA]</scope>
    <source>
        <strain evidence="2 3">DSM 19073</strain>
    </source>
</reference>
<dbReference type="AlphaFoldDB" id="A0A1I3QZF8"/>
<gene>
    <name evidence="2" type="ORF">SAMN04488095_2712</name>
</gene>
<dbReference type="Pfam" id="PF08534">
    <property type="entry name" value="Redoxin"/>
    <property type="match status" value="1"/>
</dbReference>
<dbReference type="PROSITE" id="PS51352">
    <property type="entry name" value="THIOREDOXIN_2"/>
    <property type="match status" value="1"/>
</dbReference>
<sequence>MLKIDHAAPALSFPLLGGGTFRLSDESPDNFTLVLFYRGLHCPLCRKQIEGDVVPNLGKLAELGVEIVAVSMDDKDRAEKQAAEWGFGDLRVGYGLSEASAREWGLYMSSARPDTAEPAIFNEPGMTLVRPDGKVFANWQQSVPFSRPLIADLLGGLNFVINNHYPPRGTAT</sequence>
<dbReference type="InterPro" id="IPR013766">
    <property type="entry name" value="Thioredoxin_domain"/>
</dbReference>